<sequence>MVILKIDPVESVAHLNNPELTTACQHLETKKYIAYAKETTLDEGARVMMLLERFDTASYESAEMMGDNGHVDGSFIESSLSGIPHPENYQPSHHSYERGSHTPVNEDITLQGARSLLTLSFHGANLASQETPVLKVSFDISQVDQVNDPADYFKEISNLEKLKSEFEEKRKQREIERARQTDEAFIAKFSGETSR</sequence>
<proteinExistence type="predicted"/>
<dbReference type="Proteomes" id="UP001383192">
    <property type="component" value="Unassembled WGS sequence"/>
</dbReference>
<keyword evidence="2" id="KW-1185">Reference proteome</keyword>
<comment type="caution">
    <text evidence="1">The sequence shown here is derived from an EMBL/GenBank/DDBJ whole genome shotgun (WGS) entry which is preliminary data.</text>
</comment>
<reference evidence="1 2" key="1">
    <citation type="submission" date="2024-01" db="EMBL/GenBank/DDBJ databases">
        <title>A draft genome for a cacao thread blight-causing isolate of Paramarasmius palmivorus.</title>
        <authorList>
            <person name="Baruah I.K."/>
            <person name="Bukari Y."/>
            <person name="Amoako-Attah I."/>
            <person name="Meinhardt L.W."/>
            <person name="Bailey B.A."/>
            <person name="Cohen S.P."/>
        </authorList>
    </citation>
    <scope>NUCLEOTIDE SEQUENCE [LARGE SCALE GENOMIC DNA]</scope>
    <source>
        <strain evidence="1 2">GH-12</strain>
    </source>
</reference>
<organism evidence="1 2">
    <name type="scientific">Paramarasmius palmivorus</name>
    <dbReference type="NCBI Taxonomy" id="297713"/>
    <lineage>
        <taxon>Eukaryota</taxon>
        <taxon>Fungi</taxon>
        <taxon>Dikarya</taxon>
        <taxon>Basidiomycota</taxon>
        <taxon>Agaricomycotina</taxon>
        <taxon>Agaricomycetes</taxon>
        <taxon>Agaricomycetidae</taxon>
        <taxon>Agaricales</taxon>
        <taxon>Marasmiineae</taxon>
        <taxon>Marasmiaceae</taxon>
        <taxon>Paramarasmius</taxon>
    </lineage>
</organism>
<evidence type="ECO:0000313" key="1">
    <source>
        <dbReference type="EMBL" id="KAK7034012.1"/>
    </source>
</evidence>
<accession>A0AAW0C4S4</accession>
<protein>
    <submittedName>
        <fullName evidence="1">Uncharacterized protein</fullName>
    </submittedName>
</protein>
<dbReference type="AlphaFoldDB" id="A0AAW0C4S4"/>
<name>A0AAW0C4S4_9AGAR</name>
<evidence type="ECO:0000313" key="2">
    <source>
        <dbReference type="Proteomes" id="UP001383192"/>
    </source>
</evidence>
<dbReference type="EMBL" id="JAYKXP010000058">
    <property type="protein sequence ID" value="KAK7034012.1"/>
    <property type="molecule type" value="Genomic_DNA"/>
</dbReference>
<gene>
    <name evidence="1" type="ORF">VNI00_012442</name>
</gene>